<dbReference type="Proteomes" id="UP001168528">
    <property type="component" value="Unassembled WGS sequence"/>
</dbReference>
<keyword evidence="2" id="KW-1185">Reference proteome</keyword>
<comment type="caution">
    <text evidence="1">The sequence shown here is derived from an EMBL/GenBank/DDBJ whole genome shotgun (WGS) entry which is preliminary data.</text>
</comment>
<name>A0ABT8RJ45_9BACT</name>
<proteinExistence type="predicted"/>
<sequence length="95" mass="10678">MKKYYFFKDYLIAGDSQRGIIRGTSTVEVDFAQIEQELPIGAQIKIETLQTIVEGGRFLVYGEYTLPVSMEELVAKDSIDLDQVLGDEESLPSLN</sequence>
<protein>
    <submittedName>
        <fullName evidence="1">Uncharacterized protein</fullName>
    </submittedName>
</protein>
<gene>
    <name evidence="1" type="ORF">Q0590_36240</name>
</gene>
<reference evidence="1" key="1">
    <citation type="submission" date="2023-07" db="EMBL/GenBank/DDBJ databases">
        <title>The genome sequence of Rhodocytophaga aerolata KACC 12507.</title>
        <authorList>
            <person name="Zhang X."/>
        </authorList>
    </citation>
    <scope>NUCLEOTIDE SEQUENCE</scope>
    <source>
        <strain evidence="1">KACC 12507</strain>
    </source>
</reference>
<evidence type="ECO:0000313" key="1">
    <source>
        <dbReference type="EMBL" id="MDO1451781.1"/>
    </source>
</evidence>
<accession>A0ABT8RJ45</accession>
<dbReference type="RefSeq" id="WP_302042578.1">
    <property type="nucleotide sequence ID" value="NZ_JAUKPO010000092.1"/>
</dbReference>
<organism evidence="1 2">
    <name type="scientific">Rhodocytophaga aerolata</name>
    <dbReference type="NCBI Taxonomy" id="455078"/>
    <lineage>
        <taxon>Bacteria</taxon>
        <taxon>Pseudomonadati</taxon>
        <taxon>Bacteroidota</taxon>
        <taxon>Cytophagia</taxon>
        <taxon>Cytophagales</taxon>
        <taxon>Rhodocytophagaceae</taxon>
        <taxon>Rhodocytophaga</taxon>
    </lineage>
</organism>
<dbReference type="EMBL" id="JAUKPO010000092">
    <property type="protein sequence ID" value="MDO1451781.1"/>
    <property type="molecule type" value="Genomic_DNA"/>
</dbReference>
<evidence type="ECO:0000313" key="2">
    <source>
        <dbReference type="Proteomes" id="UP001168528"/>
    </source>
</evidence>